<keyword evidence="3" id="KW-1185">Reference proteome</keyword>
<gene>
    <name evidence="2" type="ORF">LMG26858_01734</name>
</gene>
<accession>A0A6S7CTL3</accession>
<protein>
    <recommendedName>
        <fullName evidence="1">MOSC domain-containing protein</fullName>
    </recommendedName>
</protein>
<dbReference type="InterPro" id="IPR005302">
    <property type="entry name" value="MoCF_Sase_C"/>
</dbReference>
<name>A0A6S7CTL3_9BURK</name>
<dbReference type="Gene3D" id="2.40.33.20">
    <property type="entry name" value="PK beta-barrel domain-like"/>
    <property type="match status" value="1"/>
</dbReference>
<dbReference type="GO" id="GO:0030151">
    <property type="term" value="F:molybdenum ion binding"/>
    <property type="evidence" value="ECO:0007669"/>
    <property type="project" value="InterPro"/>
</dbReference>
<dbReference type="InterPro" id="IPR011037">
    <property type="entry name" value="Pyrv_Knase-like_insert_dom_sf"/>
</dbReference>
<proteinExistence type="predicted"/>
<sequence>MHIGADAVVEVTGLRNPCSQLDNYQKGLTAAVLGRHPDGSLMRRAGIMGIVVEGGAVSAGDAIRVVLPALPHLPLERV</sequence>
<dbReference type="Pfam" id="PF03473">
    <property type="entry name" value="MOSC"/>
    <property type="match status" value="1"/>
</dbReference>
<evidence type="ECO:0000259" key="1">
    <source>
        <dbReference type="PROSITE" id="PS51340"/>
    </source>
</evidence>
<dbReference type="GO" id="GO:0003824">
    <property type="term" value="F:catalytic activity"/>
    <property type="evidence" value="ECO:0007669"/>
    <property type="project" value="InterPro"/>
</dbReference>
<dbReference type="GO" id="GO:0030170">
    <property type="term" value="F:pyridoxal phosphate binding"/>
    <property type="evidence" value="ECO:0007669"/>
    <property type="project" value="InterPro"/>
</dbReference>
<dbReference type="Proteomes" id="UP000494117">
    <property type="component" value="Unassembled WGS sequence"/>
</dbReference>
<organism evidence="2 3">
    <name type="scientific">Achromobacter anxifer</name>
    <dbReference type="NCBI Taxonomy" id="1287737"/>
    <lineage>
        <taxon>Bacteria</taxon>
        <taxon>Pseudomonadati</taxon>
        <taxon>Pseudomonadota</taxon>
        <taxon>Betaproteobacteria</taxon>
        <taxon>Burkholderiales</taxon>
        <taxon>Alcaligenaceae</taxon>
        <taxon>Achromobacter</taxon>
    </lineage>
</organism>
<evidence type="ECO:0000313" key="2">
    <source>
        <dbReference type="EMBL" id="CAB3851516.1"/>
    </source>
</evidence>
<dbReference type="EMBL" id="CADILG010000009">
    <property type="protein sequence ID" value="CAB3851516.1"/>
    <property type="molecule type" value="Genomic_DNA"/>
</dbReference>
<reference evidence="2 3" key="1">
    <citation type="submission" date="2020-04" db="EMBL/GenBank/DDBJ databases">
        <authorList>
            <person name="De Canck E."/>
        </authorList>
    </citation>
    <scope>NUCLEOTIDE SEQUENCE [LARGE SCALE GENOMIC DNA]</scope>
    <source>
        <strain evidence="2 3">LMG 26858</strain>
    </source>
</reference>
<feature type="domain" description="MOSC" evidence="1">
    <location>
        <begin position="1"/>
        <end position="66"/>
    </location>
</feature>
<dbReference type="PROSITE" id="PS51340">
    <property type="entry name" value="MOSC"/>
    <property type="match status" value="1"/>
</dbReference>
<dbReference type="AlphaFoldDB" id="A0A6S7CTL3"/>
<evidence type="ECO:0000313" key="3">
    <source>
        <dbReference type="Proteomes" id="UP000494117"/>
    </source>
</evidence>
<dbReference type="SUPFAM" id="SSF50800">
    <property type="entry name" value="PK beta-barrel domain-like"/>
    <property type="match status" value="1"/>
</dbReference>